<dbReference type="CDD" id="cd03215">
    <property type="entry name" value="ABC_Carb_Monos_II"/>
    <property type="match status" value="1"/>
</dbReference>
<dbReference type="Pfam" id="PF02653">
    <property type="entry name" value="BPD_transp_2"/>
    <property type="match status" value="1"/>
</dbReference>
<dbReference type="SMART" id="SM00382">
    <property type="entry name" value="AAA"/>
    <property type="match status" value="2"/>
</dbReference>
<keyword evidence="2" id="KW-0813">Transport</keyword>
<dbReference type="InterPro" id="IPR027417">
    <property type="entry name" value="P-loop_NTPase"/>
</dbReference>
<evidence type="ECO:0000259" key="11">
    <source>
        <dbReference type="PROSITE" id="PS50893"/>
    </source>
</evidence>
<gene>
    <name evidence="12" type="ORF">M2350_000855</name>
</gene>
<dbReference type="EMBL" id="JANUCP010000001">
    <property type="protein sequence ID" value="MCS3918458.1"/>
    <property type="molecule type" value="Genomic_DNA"/>
</dbReference>
<keyword evidence="8 10" id="KW-1133">Transmembrane helix</keyword>
<dbReference type="InterPro" id="IPR050107">
    <property type="entry name" value="ABC_carbohydrate_import_ATPase"/>
</dbReference>
<dbReference type="GO" id="GO:0005524">
    <property type="term" value="F:ATP binding"/>
    <property type="evidence" value="ECO:0007669"/>
    <property type="project" value="UniProtKB-KW"/>
</dbReference>
<evidence type="ECO:0000256" key="4">
    <source>
        <dbReference type="ARBA" id="ARBA00022692"/>
    </source>
</evidence>
<keyword evidence="4 10" id="KW-0812">Transmembrane</keyword>
<accession>A0ABT2EKI5</accession>
<dbReference type="PROSITE" id="PS00211">
    <property type="entry name" value="ABC_TRANSPORTER_1"/>
    <property type="match status" value="1"/>
</dbReference>
<organism evidence="12 13">
    <name type="scientific">Candidatus Fervidibacter sacchari</name>
    <dbReference type="NCBI Taxonomy" id="1448929"/>
    <lineage>
        <taxon>Bacteria</taxon>
        <taxon>Candidatus Fervidibacterota</taxon>
        <taxon>Candidatus Fervidibacter</taxon>
    </lineage>
</organism>
<evidence type="ECO:0000313" key="13">
    <source>
        <dbReference type="Proteomes" id="UP001204798"/>
    </source>
</evidence>
<dbReference type="RefSeq" id="WP_259094250.1">
    <property type="nucleotide sequence ID" value="NZ_CP130454.1"/>
</dbReference>
<dbReference type="InterPro" id="IPR001851">
    <property type="entry name" value="ABC_transp_permease"/>
</dbReference>
<keyword evidence="3" id="KW-1003">Cell membrane</keyword>
<evidence type="ECO:0000256" key="3">
    <source>
        <dbReference type="ARBA" id="ARBA00022475"/>
    </source>
</evidence>
<dbReference type="Proteomes" id="UP001204798">
    <property type="component" value="Unassembled WGS sequence"/>
</dbReference>
<evidence type="ECO:0000256" key="5">
    <source>
        <dbReference type="ARBA" id="ARBA00022737"/>
    </source>
</evidence>
<evidence type="ECO:0000313" key="12">
    <source>
        <dbReference type="EMBL" id="MCS3918458.1"/>
    </source>
</evidence>
<keyword evidence="13" id="KW-1185">Reference proteome</keyword>
<reference evidence="12 13" key="1">
    <citation type="submission" date="2022-08" db="EMBL/GenBank/DDBJ databases">
        <title>Bacterial and archaeal communities from various locations to study Microbial Dark Matter (Phase II).</title>
        <authorList>
            <person name="Stepanauskas R."/>
        </authorList>
    </citation>
    <scope>NUCLEOTIDE SEQUENCE [LARGE SCALE GENOMIC DNA]</scope>
    <source>
        <strain evidence="12 13">PD1</strain>
    </source>
</reference>
<evidence type="ECO:0000256" key="2">
    <source>
        <dbReference type="ARBA" id="ARBA00022448"/>
    </source>
</evidence>
<evidence type="ECO:0000256" key="9">
    <source>
        <dbReference type="ARBA" id="ARBA00023136"/>
    </source>
</evidence>
<evidence type="ECO:0000256" key="7">
    <source>
        <dbReference type="ARBA" id="ARBA00022840"/>
    </source>
</evidence>
<comment type="subcellular location">
    <subcellularLocation>
        <location evidence="1">Cell membrane</location>
        <topology evidence="1">Multi-pass membrane protein</topology>
    </subcellularLocation>
</comment>
<sequence length="826" mass="88897">MATLTLKGIRKSFAGVHALKGVDFDLKSGEIHALVGENGAGKSTLIKIAGGVFPPDSGSIFLDGEPVRFSDPRDAQQHGIVVIHQTPTLCQHLSVAENILLGNLPNSFSIVHWKEAFQRASELLAQLGVSLPLNEPVRNLSAAQQQLVALARALSLQAKWLILDEPTASLSRSEVERLFAILNQLKAQGVGILFVSHRLEEVLEISDRVTVLRDGEKIATLPTHQVSREKLIELMVGTAPTETADKQTSKVGTKNLPALLQLHNVSVSGFASEVSITIRQGEIVGLFGLVGAGRSELAQAIVGLRKISNGQILWKGKQVRFASPQDALKAGIAYLPEDRLRQSLLQVRSVRENMSLPNLNKFSRLGIVDEGVERETIQKQAETLRVRMATVEQPVRELSGGNQQKVALAKWLLANPELLILDEPTHGIDVATKAEIHRLIADWKRQGKTILLISSELEELQQLCDRIVVMRQGRIVGEFEPNAPQTQILEAAFGRVEVKAEGESAGGRGIWRIGWARFFSREVSLLLFIALVALVVGMKNRAFVTSEHWLTLVQESAPMLIGASAIAMVILSGNLDLSVGSVLGACAMAAGHAAKAGLPLPAVILLALGLGATIGAFNGLLVTRLAIPSIIVTLGMMGIVRGTMIVLTKGYWVIGLPESFRWLGTGKLLGVPVPIWISLTTLLFVWFLLRQTNWGRDLYAIGNNLEAARLAGIPVRKRLFSVFVACGLLIGLSALVYAARFPVVQSETGKGFELDVITAAVFGGVNIFGGAGSVIGAALGAFAVTVLHSALTFMQLAGEWDKFALGGLILLSVVIDSVRQRQQGSS</sequence>
<feature type="transmembrane region" description="Helical" evidence="10">
    <location>
        <begin position="598"/>
        <end position="620"/>
    </location>
</feature>
<dbReference type="InterPro" id="IPR003593">
    <property type="entry name" value="AAA+_ATPase"/>
</dbReference>
<dbReference type="PANTHER" id="PTHR43790">
    <property type="entry name" value="CARBOHYDRATE TRANSPORT ATP-BINDING PROTEIN MG119-RELATED"/>
    <property type="match status" value="1"/>
</dbReference>
<keyword evidence="7 12" id="KW-0067">ATP-binding</keyword>
<evidence type="ECO:0000256" key="10">
    <source>
        <dbReference type="SAM" id="Phobius"/>
    </source>
</evidence>
<feature type="domain" description="ABC transporter" evidence="11">
    <location>
        <begin position="251"/>
        <end position="497"/>
    </location>
</feature>
<dbReference type="PANTHER" id="PTHR43790:SF9">
    <property type="entry name" value="GALACTOFURANOSE TRANSPORTER ATP-BINDING PROTEIN YTFR"/>
    <property type="match status" value="1"/>
</dbReference>
<dbReference type="InterPro" id="IPR003439">
    <property type="entry name" value="ABC_transporter-like_ATP-bd"/>
</dbReference>
<keyword evidence="6" id="KW-0547">Nucleotide-binding</keyword>
<evidence type="ECO:0000256" key="6">
    <source>
        <dbReference type="ARBA" id="ARBA00022741"/>
    </source>
</evidence>
<dbReference type="Pfam" id="PF00005">
    <property type="entry name" value="ABC_tran"/>
    <property type="match status" value="2"/>
</dbReference>
<evidence type="ECO:0000256" key="1">
    <source>
        <dbReference type="ARBA" id="ARBA00004651"/>
    </source>
</evidence>
<dbReference type="CDD" id="cd06579">
    <property type="entry name" value="TM_PBP1_transp_AraH_like"/>
    <property type="match status" value="1"/>
</dbReference>
<protein>
    <submittedName>
        <fullName evidence="12">Ribose transport system ATP-binding protein/rhamnose transport system ATP-binding protein</fullName>
    </submittedName>
</protein>
<comment type="caution">
    <text evidence="12">The sequence shown here is derived from an EMBL/GenBank/DDBJ whole genome shotgun (WGS) entry which is preliminary data.</text>
</comment>
<proteinExistence type="predicted"/>
<name>A0ABT2EKI5_9BACT</name>
<dbReference type="Gene3D" id="3.40.50.300">
    <property type="entry name" value="P-loop containing nucleotide triphosphate hydrolases"/>
    <property type="match status" value="2"/>
</dbReference>
<feature type="transmembrane region" description="Helical" evidence="10">
    <location>
        <begin position="719"/>
        <end position="739"/>
    </location>
</feature>
<keyword evidence="9 10" id="KW-0472">Membrane</keyword>
<dbReference type="CDD" id="cd03216">
    <property type="entry name" value="ABC_Carb_Monos_I"/>
    <property type="match status" value="1"/>
</dbReference>
<feature type="domain" description="ABC transporter" evidence="11">
    <location>
        <begin position="4"/>
        <end position="239"/>
    </location>
</feature>
<dbReference type="SUPFAM" id="SSF52540">
    <property type="entry name" value="P-loop containing nucleoside triphosphate hydrolases"/>
    <property type="match status" value="2"/>
</dbReference>
<feature type="transmembrane region" description="Helical" evidence="10">
    <location>
        <begin position="626"/>
        <end position="647"/>
    </location>
</feature>
<feature type="transmembrane region" description="Helical" evidence="10">
    <location>
        <begin position="668"/>
        <end position="689"/>
    </location>
</feature>
<feature type="transmembrane region" description="Helical" evidence="10">
    <location>
        <begin position="518"/>
        <end position="538"/>
    </location>
</feature>
<dbReference type="PROSITE" id="PS50893">
    <property type="entry name" value="ABC_TRANSPORTER_2"/>
    <property type="match status" value="2"/>
</dbReference>
<feature type="transmembrane region" description="Helical" evidence="10">
    <location>
        <begin position="558"/>
        <end position="586"/>
    </location>
</feature>
<feature type="transmembrane region" description="Helical" evidence="10">
    <location>
        <begin position="760"/>
        <end position="783"/>
    </location>
</feature>
<keyword evidence="5" id="KW-0677">Repeat</keyword>
<dbReference type="InterPro" id="IPR017871">
    <property type="entry name" value="ABC_transporter-like_CS"/>
</dbReference>
<evidence type="ECO:0000256" key="8">
    <source>
        <dbReference type="ARBA" id="ARBA00022989"/>
    </source>
</evidence>